<sequence length="253" mass="28654">MTQQINDQEDQATEIILPGPLRLEKVQGTAFQWEYLLQSEDVIVAVNGTSWPKVKSIEDTVKDALERAPRPVLLTIIRDEKIFSVFVAKPIENKTTVLLGEQAGQYQKISPTLPIEKIRMLSNYVIVADSENFADTLEMRKSFLAMIIPPLWLISRRMWGPFVAFTGAILTSFAVNQTLGAAMYLFMCVYIGQRQIPLLLSSMLRNGLNRRMVVAAQNEIEAQTIALQFHGQLRFKFSNNNLLKPQNLDVDIV</sequence>
<dbReference type="Pfam" id="PF10947">
    <property type="entry name" value="DUF2628"/>
    <property type="match status" value="1"/>
</dbReference>
<dbReference type="InterPro" id="IPR024399">
    <property type="entry name" value="DUF2628"/>
</dbReference>
<dbReference type="SUPFAM" id="SSF50156">
    <property type="entry name" value="PDZ domain-like"/>
    <property type="match status" value="1"/>
</dbReference>
<dbReference type="AlphaFoldDB" id="M9RFC5"/>
<evidence type="ECO:0008006" key="4">
    <source>
        <dbReference type="Google" id="ProtNLM"/>
    </source>
</evidence>
<evidence type="ECO:0000313" key="2">
    <source>
        <dbReference type="EMBL" id="AGI68495.1"/>
    </source>
</evidence>
<keyword evidence="1" id="KW-0472">Membrane</keyword>
<evidence type="ECO:0000313" key="3">
    <source>
        <dbReference type="Proteomes" id="UP000005307"/>
    </source>
</evidence>
<dbReference type="HOGENOM" id="CLU_1110696_0_0_5"/>
<keyword evidence="3" id="KW-1185">Reference proteome</keyword>
<accession>M9RFC5</accession>
<evidence type="ECO:0000256" key="1">
    <source>
        <dbReference type="SAM" id="Phobius"/>
    </source>
</evidence>
<dbReference type="STRING" id="391626.OAN307_c29450"/>
<dbReference type="Gene3D" id="2.30.42.10">
    <property type="match status" value="1"/>
</dbReference>
<dbReference type="eggNOG" id="COG0265">
    <property type="taxonomic scope" value="Bacteria"/>
</dbReference>
<dbReference type="InterPro" id="IPR036034">
    <property type="entry name" value="PDZ_sf"/>
</dbReference>
<reference evidence="2 3" key="1">
    <citation type="journal article" date="2013" name="PLoS ONE">
        <title>Poles Apart: Arctic and Antarctic Octadecabacter strains Share High Genome Plasticity and a New Type of Xanthorhodopsin.</title>
        <authorList>
            <person name="Vollmers J."/>
            <person name="Voget S."/>
            <person name="Dietrich S."/>
            <person name="Gollnow K."/>
            <person name="Smits M."/>
            <person name="Meyer K."/>
            <person name="Brinkhoff T."/>
            <person name="Simon M."/>
            <person name="Daniel R."/>
        </authorList>
    </citation>
    <scope>NUCLEOTIDE SEQUENCE [LARGE SCALE GENOMIC DNA]</scope>
    <source>
        <strain evidence="2 3">307</strain>
    </source>
</reference>
<proteinExistence type="predicted"/>
<organism evidence="2 3">
    <name type="scientific">Octadecabacter antarcticus 307</name>
    <dbReference type="NCBI Taxonomy" id="391626"/>
    <lineage>
        <taxon>Bacteria</taxon>
        <taxon>Pseudomonadati</taxon>
        <taxon>Pseudomonadota</taxon>
        <taxon>Alphaproteobacteria</taxon>
        <taxon>Rhodobacterales</taxon>
        <taxon>Roseobacteraceae</taxon>
        <taxon>Octadecabacter</taxon>
    </lineage>
</organism>
<dbReference type="OrthoDB" id="7830113at2"/>
<feature type="transmembrane region" description="Helical" evidence="1">
    <location>
        <begin position="158"/>
        <end position="175"/>
    </location>
</feature>
<keyword evidence="1" id="KW-1133">Transmembrane helix</keyword>
<dbReference type="KEGG" id="oat:OAN307_c29450"/>
<name>M9RFC5_9RHOB</name>
<keyword evidence="1" id="KW-0812">Transmembrane</keyword>
<dbReference type="Proteomes" id="UP000005307">
    <property type="component" value="Chromosome"/>
</dbReference>
<protein>
    <recommendedName>
        <fullName evidence="4">PDZ domain-containing protein</fullName>
    </recommendedName>
</protein>
<gene>
    <name evidence="2" type="ORF">OAN307_c29450</name>
</gene>
<dbReference type="RefSeq" id="WP_015500484.1">
    <property type="nucleotide sequence ID" value="NC_020911.1"/>
</dbReference>
<dbReference type="EMBL" id="CP003740">
    <property type="protein sequence ID" value="AGI68495.1"/>
    <property type="molecule type" value="Genomic_DNA"/>
</dbReference>